<accession>A0A131ZAZ9</accession>
<proteinExistence type="predicted"/>
<feature type="chain" id="PRO_5007287111" evidence="2">
    <location>
        <begin position="27"/>
        <end position="113"/>
    </location>
</feature>
<sequence>AKSTMRTCSIFIWKIFLLFVFLLCMSKKKRPSYAVAVPMPGPSPGAGVSTARGAARVGPYVRHARSALSKSIGPNHVGYDDMKDLMGVIKKHHGNSRLQHRPQKARQTENRRA</sequence>
<reference evidence="3" key="1">
    <citation type="journal article" date="2016" name="Ticks Tick Borne Dis.">
        <title>De novo assembly and annotation of the salivary gland transcriptome of Rhipicephalus appendiculatus male and female ticks during blood feeding.</title>
        <authorList>
            <person name="de Castro M.H."/>
            <person name="de Klerk D."/>
            <person name="Pienaar R."/>
            <person name="Latif A.A."/>
            <person name="Rees D.J."/>
            <person name="Mans B.J."/>
        </authorList>
    </citation>
    <scope>NUCLEOTIDE SEQUENCE</scope>
    <source>
        <tissue evidence="3">Salivary glands</tissue>
    </source>
</reference>
<dbReference type="AlphaFoldDB" id="A0A131ZAZ9"/>
<feature type="signal peptide" evidence="2">
    <location>
        <begin position="1"/>
        <end position="26"/>
    </location>
</feature>
<dbReference type="EMBL" id="GEDV01000555">
    <property type="protein sequence ID" value="JAP88002.1"/>
    <property type="molecule type" value="Transcribed_RNA"/>
</dbReference>
<organism evidence="3">
    <name type="scientific">Rhipicephalus appendiculatus</name>
    <name type="common">Brown ear tick</name>
    <dbReference type="NCBI Taxonomy" id="34631"/>
    <lineage>
        <taxon>Eukaryota</taxon>
        <taxon>Metazoa</taxon>
        <taxon>Ecdysozoa</taxon>
        <taxon>Arthropoda</taxon>
        <taxon>Chelicerata</taxon>
        <taxon>Arachnida</taxon>
        <taxon>Acari</taxon>
        <taxon>Parasitiformes</taxon>
        <taxon>Ixodida</taxon>
        <taxon>Ixodoidea</taxon>
        <taxon>Ixodidae</taxon>
        <taxon>Rhipicephalinae</taxon>
        <taxon>Rhipicephalus</taxon>
        <taxon>Rhipicephalus</taxon>
    </lineage>
</organism>
<evidence type="ECO:0000313" key="3">
    <source>
        <dbReference type="EMBL" id="JAP88002.1"/>
    </source>
</evidence>
<feature type="compositionally biased region" description="Basic residues" evidence="1">
    <location>
        <begin position="90"/>
        <end position="104"/>
    </location>
</feature>
<evidence type="ECO:0000256" key="2">
    <source>
        <dbReference type="SAM" id="SignalP"/>
    </source>
</evidence>
<feature type="non-terminal residue" evidence="3">
    <location>
        <position position="1"/>
    </location>
</feature>
<name>A0A131ZAZ9_RHIAP</name>
<protein>
    <submittedName>
        <fullName evidence="3">Uncharacterized protein</fullName>
    </submittedName>
</protein>
<feature type="region of interest" description="Disordered" evidence="1">
    <location>
        <begin position="90"/>
        <end position="113"/>
    </location>
</feature>
<keyword evidence="2" id="KW-0732">Signal</keyword>
<evidence type="ECO:0000256" key="1">
    <source>
        <dbReference type="SAM" id="MobiDB-lite"/>
    </source>
</evidence>